<dbReference type="Pfam" id="PF00160">
    <property type="entry name" value="Pro_isomerase"/>
    <property type="match status" value="1"/>
</dbReference>
<dbReference type="InterPro" id="IPR029000">
    <property type="entry name" value="Cyclophilin-like_dom_sf"/>
</dbReference>
<dbReference type="SUPFAM" id="SSF50891">
    <property type="entry name" value="Cyclophilin-like"/>
    <property type="match status" value="1"/>
</dbReference>
<dbReference type="Proteomes" id="UP001474421">
    <property type="component" value="Unassembled WGS sequence"/>
</dbReference>
<dbReference type="PROSITE" id="PS50072">
    <property type="entry name" value="CSA_PPIASE_2"/>
    <property type="match status" value="1"/>
</dbReference>
<evidence type="ECO:0000259" key="9">
    <source>
        <dbReference type="PROSITE" id="PS50072"/>
    </source>
</evidence>
<dbReference type="PRINTS" id="PR00153">
    <property type="entry name" value="CSAPPISMRASE"/>
</dbReference>
<evidence type="ECO:0000256" key="4">
    <source>
        <dbReference type="ARBA" id="ARBA00022729"/>
    </source>
</evidence>
<evidence type="ECO:0000313" key="10">
    <source>
        <dbReference type="EMBL" id="KAK9411481.1"/>
    </source>
</evidence>
<evidence type="ECO:0000256" key="1">
    <source>
        <dbReference type="ARBA" id="ARBA00004479"/>
    </source>
</evidence>
<accession>A0AAW1CAE7</accession>
<feature type="domain" description="PPIase cyclophilin-type" evidence="9">
    <location>
        <begin position="115"/>
        <end position="270"/>
    </location>
</feature>
<organism evidence="10 11">
    <name type="scientific">Crotalus adamanteus</name>
    <name type="common">Eastern diamondback rattlesnake</name>
    <dbReference type="NCBI Taxonomy" id="8729"/>
    <lineage>
        <taxon>Eukaryota</taxon>
        <taxon>Metazoa</taxon>
        <taxon>Chordata</taxon>
        <taxon>Craniata</taxon>
        <taxon>Vertebrata</taxon>
        <taxon>Euteleostomi</taxon>
        <taxon>Lepidosauria</taxon>
        <taxon>Squamata</taxon>
        <taxon>Bifurcata</taxon>
        <taxon>Unidentata</taxon>
        <taxon>Episquamata</taxon>
        <taxon>Toxicofera</taxon>
        <taxon>Serpentes</taxon>
        <taxon>Colubroidea</taxon>
        <taxon>Viperidae</taxon>
        <taxon>Crotalinae</taxon>
        <taxon>Crotalus</taxon>
    </lineage>
</organism>
<dbReference type="PANTHER" id="PTHR11071">
    <property type="entry name" value="PEPTIDYL-PROLYL CIS-TRANS ISOMERASE"/>
    <property type="match status" value="1"/>
</dbReference>
<dbReference type="GO" id="GO:0016020">
    <property type="term" value="C:membrane"/>
    <property type="evidence" value="ECO:0007669"/>
    <property type="project" value="UniProtKB-SubCell"/>
</dbReference>
<evidence type="ECO:0000256" key="3">
    <source>
        <dbReference type="ARBA" id="ARBA00022692"/>
    </source>
</evidence>
<keyword evidence="6 8" id="KW-0472">Membrane</keyword>
<sequence length="554" mass="61277">MWPKNPCIQSIKLQEVEVVGLLTEPSFHMAVHAVEFAWDEYLQEKKKELRGETWEYPSNVMCFVDNQLLGDEKMLLKWAYDVWDYKDFKPIALYEAITSDFLTKYLKAKKHMFVFMEIAIQEVSIGKLLFELYSDICPRTCHNFKCLCTGEKGYSESGLALTYKDSIFHRIVKNGWIQGGDINGGRGNGGESIHGPVFEDENFAVPHDKRGVLGMVNKGRHTNGSQFYITLQPAPYLNTKYVAFGQVIEGSEVLRELELTETSNERPVYERRDSTVTAYSGRSASIPGEASVYARPRPCLLVPPTVQRPPSRDCAGAVQPGREITARERRGVKRPPGTDEAVLRVSFSPPFADMSRYSSRRRCCFWDTLAWALLLPVLAFCLIPPSKATVGEVGCERHTNCSSCISTESTQLNCTWLQCSGKSSRCTNSTSMDPDCTAVSENGTCADLPISTTTASNVTPASNATTVTSPTASTINSTSSTRTPVVNSTTIATTSIITTKTATSLIPTAKPSHHKASFDAASFIGGIVLVLGLQAVIFFLYKFCKSKEQNYHTL</sequence>
<reference evidence="10 11" key="1">
    <citation type="journal article" date="2024" name="Proc. Natl. Acad. Sci. U.S.A.">
        <title>The genetic regulatory architecture and epigenomic basis for age-related changes in rattlesnake venom.</title>
        <authorList>
            <person name="Hogan M.P."/>
            <person name="Holding M.L."/>
            <person name="Nystrom G.S."/>
            <person name="Colston T.J."/>
            <person name="Bartlett D.A."/>
            <person name="Mason A.J."/>
            <person name="Ellsworth S.A."/>
            <person name="Rautsaw R.M."/>
            <person name="Lawrence K.C."/>
            <person name="Strickland J.L."/>
            <person name="He B."/>
            <person name="Fraser P."/>
            <person name="Margres M.J."/>
            <person name="Gilbert D.M."/>
            <person name="Gibbs H.L."/>
            <person name="Parkinson C.L."/>
            <person name="Rokyta D.R."/>
        </authorList>
    </citation>
    <scope>NUCLEOTIDE SEQUENCE [LARGE SCALE GENOMIC DNA]</scope>
    <source>
        <strain evidence="10">DRR0105</strain>
    </source>
</reference>
<dbReference type="AlphaFoldDB" id="A0AAW1CAE7"/>
<evidence type="ECO:0000256" key="5">
    <source>
        <dbReference type="ARBA" id="ARBA00022989"/>
    </source>
</evidence>
<keyword evidence="3 8" id="KW-0812">Transmembrane</keyword>
<feature type="transmembrane region" description="Helical" evidence="8">
    <location>
        <begin position="520"/>
        <end position="541"/>
    </location>
</feature>
<proteinExistence type="inferred from homology"/>
<dbReference type="GO" id="GO:0003755">
    <property type="term" value="F:peptidyl-prolyl cis-trans isomerase activity"/>
    <property type="evidence" value="ECO:0007669"/>
    <property type="project" value="InterPro"/>
</dbReference>
<keyword evidence="7" id="KW-0325">Glycoprotein</keyword>
<keyword evidence="11" id="KW-1185">Reference proteome</keyword>
<keyword evidence="5 8" id="KW-1133">Transmembrane helix</keyword>
<evidence type="ECO:0000313" key="11">
    <source>
        <dbReference type="Proteomes" id="UP001474421"/>
    </source>
</evidence>
<gene>
    <name evidence="10" type="ORF">NXF25_002656</name>
</gene>
<evidence type="ECO:0000256" key="6">
    <source>
        <dbReference type="ARBA" id="ARBA00023136"/>
    </source>
</evidence>
<evidence type="ECO:0000256" key="8">
    <source>
        <dbReference type="SAM" id="Phobius"/>
    </source>
</evidence>
<comment type="subcellular location">
    <subcellularLocation>
        <location evidence="1">Membrane</location>
        <topology evidence="1">Single-pass type I membrane protein</topology>
    </subcellularLocation>
</comment>
<dbReference type="EMBL" id="JAOTOJ010000001">
    <property type="protein sequence ID" value="KAK9411481.1"/>
    <property type="molecule type" value="Genomic_DNA"/>
</dbReference>
<dbReference type="Gene3D" id="2.40.100.10">
    <property type="entry name" value="Cyclophilin-like"/>
    <property type="match status" value="1"/>
</dbReference>
<dbReference type="Pfam" id="PF05283">
    <property type="entry name" value="MGC-24"/>
    <property type="match status" value="1"/>
</dbReference>
<keyword evidence="4" id="KW-0732">Signal</keyword>
<name>A0AAW1CAE7_CROAD</name>
<dbReference type="PANTHER" id="PTHR11071:SF561">
    <property type="entry name" value="PEPTIDYL-PROLYL CIS-TRANS ISOMERASE D-RELATED"/>
    <property type="match status" value="1"/>
</dbReference>
<dbReference type="GO" id="GO:0005737">
    <property type="term" value="C:cytoplasm"/>
    <property type="evidence" value="ECO:0007669"/>
    <property type="project" value="TreeGrafter"/>
</dbReference>
<evidence type="ECO:0000256" key="7">
    <source>
        <dbReference type="ARBA" id="ARBA00023180"/>
    </source>
</evidence>
<protein>
    <submittedName>
        <fullName evidence="10">Peptidyl-prolyl cis-trans isomerase-like 6</fullName>
    </submittedName>
</protein>
<comment type="similarity">
    <text evidence="2">Belongs to the CD164 family.</text>
</comment>
<dbReference type="InterPro" id="IPR002130">
    <property type="entry name" value="Cyclophilin-type_PPIase_dom"/>
</dbReference>
<comment type="caution">
    <text evidence="10">The sequence shown here is derived from an EMBL/GenBank/DDBJ whole genome shotgun (WGS) entry which is preliminary data.</text>
</comment>
<dbReference type="InterPro" id="IPR007947">
    <property type="entry name" value="CD164_MGC24"/>
</dbReference>
<evidence type="ECO:0000256" key="2">
    <source>
        <dbReference type="ARBA" id="ARBA00005341"/>
    </source>
</evidence>
<keyword evidence="10" id="KW-0413">Isomerase</keyword>
<dbReference type="FunFam" id="2.40.100.10:FF:000048">
    <property type="entry name" value="Peptidyl-prolyl cis-trans isomerase"/>
    <property type="match status" value="1"/>
</dbReference>